<sequence length="29" mass="3167">GMIEELPVSRFSQAATGSRQGFDLWGRAV</sequence>
<dbReference type="EMBL" id="BARW01000170">
    <property type="protein sequence ID" value="GAI60516.1"/>
    <property type="molecule type" value="Genomic_DNA"/>
</dbReference>
<gene>
    <name evidence="1" type="ORF">S12H4_00997</name>
</gene>
<proteinExistence type="predicted"/>
<reference evidence="1" key="1">
    <citation type="journal article" date="2014" name="Front. Microbiol.">
        <title>High frequency of phylogenetically diverse reductive dehalogenase-homologous genes in deep subseafloor sedimentary metagenomes.</title>
        <authorList>
            <person name="Kawai M."/>
            <person name="Futagami T."/>
            <person name="Toyoda A."/>
            <person name="Takaki Y."/>
            <person name="Nishi S."/>
            <person name="Hori S."/>
            <person name="Arai W."/>
            <person name="Tsubouchi T."/>
            <person name="Morono Y."/>
            <person name="Uchiyama I."/>
            <person name="Ito T."/>
            <person name="Fujiyama A."/>
            <person name="Inagaki F."/>
            <person name="Takami H."/>
        </authorList>
    </citation>
    <scope>NUCLEOTIDE SEQUENCE</scope>
    <source>
        <strain evidence="1">Expedition CK06-06</strain>
    </source>
</reference>
<name>X1R0B1_9ZZZZ</name>
<organism evidence="1">
    <name type="scientific">marine sediment metagenome</name>
    <dbReference type="NCBI Taxonomy" id="412755"/>
    <lineage>
        <taxon>unclassified sequences</taxon>
        <taxon>metagenomes</taxon>
        <taxon>ecological metagenomes</taxon>
    </lineage>
</organism>
<dbReference type="AlphaFoldDB" id="X1R0B1"/>
<evidence type="ECO:0000313" key="1">
    <source>
        <dbReference type="EMBL" id="GAI60516.1"/>
    </source>
</evidence>
<comment type="caution">
    <text evidence="1">The sequence shown here is derived from an EMBL/GenBank/DDBJ whole genome shotgun (WGS) entry which is preliminary data.</text>
</comment>
<accession>X1R0B1</accession>
<feature type="non-terminal residue" evidence="1">
    <location>
        <position position="1"/>
    </location>
</feature>
<protein>
    <submittedName>
        <fullName evidence="1">Uncharacterized protein</fullName>
    </submittedName>
</protein>